<evidence type="ECO:0000313" key="2">
    <source>
        <dbReference type="EMBL" id="KAF4743692.1"/>
    </source>
</evidence>
<organism evidence="2 3">
    <name type="scientific">Perkinsus olseni</name>
    <name type="common">Perkinsus atlanticus</name>
    <dbReference type="NCBI Taxonomy" id="32597"/>
    <lineage>
        <taxon>Eukaryota</taxon>
        <taxon>Sar</taxon>
        <taxon>Alveolata</taxon>
        <taxon>Perkinsozoa</taxon>
        <taxon>Perkinsea</taxon>
        <taxon>Perkinsida</taxon>
        <taxon>Perkinsidae</taxon>
        <taxon>Perkinsus</taxon>
    </lineage>
</organism>
<dbReference type="EMBL" id="JABANM010007794">
    <property type="protein sequence ID" value="KAF4743692.1"/>
    <property type="molecule type" value="Genomic_DNA"/>
</dbReference>
<name>A0A7J6TFZ2_PEROL</name>
<sequence>AQNKTRELAEHMAELRQDNHKLRVEVESLSETFGDLDKRFASNSSLAEIQERVHTVDEVAWRFDQTDRSVKLVNEEVIQLKERLLLSENSREDEIGAVRTSLTALQTSITADLDTLKLKFEKLENSRWRPSFDEAQQLDDHPQGPDVVPGVASLQKISLELLAQGEAQIRQGKYDYYLNDSTQLTFFVRVPDTTQGEPSVLLSVFPGSSYSGSLDPLISGSSTEFFPMRRRTRGSDTYTVALQSRRDVEGFLAGIQAFLPSARRQSGDLTTLTVEDDNVISTTFQGQRIEFRRRLPPPVIPGIYKQSGYNLTFIVESSGTVTVEAGCPESPRPVSGIFSLTHLDGNLFEVRSTRARENLLQRLSEACPSKSVGEMDFPQVEFVPEGSSPLGPTIVVKIGVWYVWFEKVEG</sequence>
<evidence type="ECO:0000313" key="3">
    <source>
        <dbReference type="Proteomes" id="UP000574390"/>
    </source>
</evidence>
<reference evidence="2 3" key="1">
    <citation type="submission" date="2020-04" db="EMBL/GenBank/DDBJ databases">
        <title>Perkinsus olseni comparative genomics.</title>
        <authorList>
            <person name="Bogema D.R."/>
        </authorList>
    </citation>
    <scope>NUCLEOTIDE SEQUENCE [LARGE SCALE GENOMIC DNA]</scope>
    <source>
        <strain evidence="2">ATCC PRA-205</strain>
    </source>
</reference>
<comment type="caution">
    <text evidence="2">The sequence shown here is derived from an EMBL/GenBank/DDBJ whole genome shotgun (WGS) entry which is preliminary data.</text>
</comment>
<dbReference type="Proteomes" id="UP000574390">
    <property type="component" value="Unassembled WGS sequence"/>
</dbReference>
<feature type="non-terminal residue" evidence="2">
    <location>
        <position position="1"/>
    </location>
</feature>
<proteinExistence type="predicted"/>
<keyword evidence="1" id="KW-0175">Coiled coil</keyword>
<gene>
    <name evidence="2" type="ORF">FOZ62_024463</name>
</gene>
<protein>
    <submittedName>
        <fullName evidence="2">Uncharacterized protein</fullName>
    </submittedName>
</protein>
<evidence type="ECO:0000256" key="1">
    <source>
        <dbReference type="SAM" id="Coils"/>
    </source>
</evidence>
<accession>A0A7J6TFZ2</accession>
<dbReference type="AlphaFoldDB" id="A0A7J6TFZ2"/>
<feature type="coiled-coil region" evidence="1">
    <location>
        <begin position="1"/>
        <end position="32"/>
    </location>
</feature>